<dbReference type="AlphaFoldDB" id="A0A545TBT7"/>
<dbReference type="SUPFAM" id="SSF55073">
    <property type="entry name" value="Nucleotide cyclase"/>
    <property type="match status" value="1"/>
</dbReference>
<dbReference type="InterPro" id="IPR035919">
    <property type="entry name" value="EAL_sf"/>
</dbReference>
<feature type="domain" description="GGDEF" evidence="3">
    <location>
        <begin position="277"/>
        <end position="406"/>
    </location>
</feature>
<dbReference type="GO" id="GO:0071111">
    <property type="term" value="F:cyclic-guanylate-specific phosphodiesterase activity"/>
    <property type="evidence" value="ECO:0007669"/>
    <property type="project" value="InterPro"/>
</dbReference>
<dbReference type="Proteomes" id="UP000317839">
    <property type="component" value="Unassembled WGS sequence"/>
</dbReference>
<reference evidence="4 5" key="1">
    <citation type="submission" date="2019-06" db="EMBL/GenBank/DDBJ databases">
        <title>Draft genome of Aliikangiella marina GYP-15.</title>
        <authorList>
            <person name="Wang G."/>
        </authorList>
    </citation>
    <scope>NUCLEOTIDE SEQUENCE [LARGE SCALE GENOMIC DNA]</scope>
    <source>
        <strain evidence="4 5">GYP-15</strain>
    </source>
</reference>
<dbReference type="Pfam" id="PF00563">
    <property type="entry name" value="EAL"/>
    <property type="match status" value="1"/>
</dbReference>
<proteinExistence type="predicted"/>
<sequence>MMESFGSVVYSIQIVSSLIIAWVIYRYYMLYKRDYLKFWSFSFVSLSAYLLLALALNNLSKVGLEFHSIPGYLLALLKINAGYLQIVWLFLGTYVLIRPQGVSPIIARRALLFTVVLASALCSLYAFDPEAGLLRNTLRNSSRYILGGLAFIFVAIAIYKYLNKTSLGKRLVCLAFFFYGLEMAVIGALSFNVLLGGDRQVLFVLIRYHGIFELLIYPIIALGLVIWLLERERYKGQIIYEKLSNQDTLDPLTGLLNRHGFERKLNSWKNINHDNKRNLLVVLIGIDQFKRINQAVGVRQGDEVLIAFANRVVGELGNMTYQARLSGDVFACALDKDLAKKYHAEKLRKIFSRPLKIHQQKIHLEVSVGGTWMSDLDSVDDILIHAQRALESAKSHGGNVAVMFDDTMPEKIDSLQLENELRYAISKSQFEPFLQPILDAKTMQIIGFEMLTRWRHPEKGILPPVEFLPYLAQLNLMPQLDLWTLKQAVELLSAWQRKGLNTLSVAINLSAEGLQDERYLELAPSIIQRLGPQTDRLHIEVTENSAMTSIRAGKYSLSLLNDLGVKISIDDFGTGYSSLNYLKSFPAHKIKFDRSFIMQMETDKTTKSILKALIPLCHDLGKTVVAEGVETKESIHYAKMLGFDQLQGYYFSKPVPVEQAEALLAAQSTNELSDELDSTKTSQ</sequence>
<feature type="transmembrane region" description="Helical" evidence="1">
    <location>
        <begin position="171"/>
        <end position="194"/>
    </location>
</feature>
<keyword evidence="1" id="KW-0812">Transmembrane</keyword>
<feature type="transmembrane region" description="Helical" evidence="1">
    <location>
        <begin position="35"/>
        <end position="56"/>
    </location>
</feature>
<dbReference type="InterPro" id="IPR043128">
    <property type="entry name" value="Rev_trsase/Diguanyl_cyclase"/>
</dbReference>
<dbReference type="PROSITE" id="PS50887">
    <property type="entry name" value="GGDEF"/>
    <property type="match status" value="1"/>
</dbReference>
<accession>A0A545TBT7</accession>
<dbReference type="InterPro" id="IPR001633">
    <property type="entry name" value="EAL_dom"/>
</dbReference>
<dbReference type="Gene3D" id="3.20.20.450">
    <property type="entry name" value="EAL domain"/>
    <property type="match status" value="1"/>
</dbReference>
<dbReference type="Pfam" id="PF00990">
    <property type="entry name" value="GGDEF"/>
    <property type="match status" value="1"/>
</dbReference>
<feature type="domain" description="EAL" evidence="2">
    <location>
        <begin position="414"/>
        <end position="668"/>
    </location>
</feature>
<comment type="caution">
    <text evidence="4">The sequence shown here is derived from an EMBL/GenBank/DDBJ whole genome shotgun (WGS) entry which is preliminary data.</text>
</comment>
<dbReference type="CDD" id="cd01949">
    <property type="entry name" value="GGDEF"/>
    <property type="match status" value="1"/>
</dbReference>
<protein>
    <submittedName>
        <fullName evidence="4">EAL domain-containing protein</fullName>
    </submittedName>
</protein>
<dbReference type="PANTHER" id="PTHR33121">
    <property type="entry name" value="CYCLIC DI-GMP PHOSPHODIESTERASE PDEF"/>
    <property type="match status" value="1"/>
</dbReference>
<dbReference type="CDD" id="cd01948">
    <property type="entry name" value="EAL"/>
    <property type="match status" value="1"/>
</dbReference>
<dbReference type="InterPro" id="IPR000160">
    <property type="entry name" value="GGDEF_dom"/>
</dbReference>
<evidence type="ECO:0000313" key="5">
    <source>
        <dbReference type="Proteomes" id="UP000317839"/>
    </source>
</evidence>
<feature type="transmembrane region" description="Helical" evidence="1">
    <location>
        <begin position="76"/>
        <end position="97"/>
    </location>
</feature>
<dbReference type="Gene3D" id="3.30.70.270">
    <property type="match status" value="1"/>
</dbReference>
<feature type="transmembrane region" description="Helical" evidence="1">
    <location>
        <begin position="206"/>
        <end position="229"/>
    </location>
</feature>
<dbReference type="SMART" id="SM00052">
    <property type="entry name" value="EAL"/>
    <property type="match status" value="1"/>
</dbReference>
<dbReference type="InterPro" id="IPR050706">
    <property type="entry name" value="Cyclic-di-GMP_PDE-like"/>
</dbReference>
<evidence type="ECO:0000313" key="4">
    <source>
        <dbReference type="EMBL" id="TQV74685.1"/>
    </source>
</evidence>
<evidence type="ECO:0000259" key="3">
    <source>
        <dbReference type="PROSITE" id="PS50887"/>
    </source>
</evidence>
<dbReference type="RefSeq" id="WP_142941299.1">
    <property type="nucleotide sequence ID" value="NZ_VIKR01000002.1"/>
</dbReference>
<dbReference type="OrthoDB" id="9804951at2"/>
<keyword evidence="5" id="KW-1185">Reference proteome</keyword>
<evidence type="ECO:0000259" key="2">
    <source>
        <dbReference type="PROSITE" id="PS50883"/>
    </source>
</evidence>
<dbReference type="NCBIfam" id="TIGR00254">
    <property type="entry name" value="GGDEF"/>
    <property type="match status" value="1"/>
</dbReference>
<dbReference type="EMBL" id="VIKR01000002">
    <property type="protein sequence ID" value="TQV74685.1"/>
    <property type="molecule type" value="Genomic_DNA"/>
</dbReference>
<name>A0A545TBT7_9GAMM</name>
<keyword evidence="1" id="KW-1133">Transmembrane helix</keyword>
<dbReference type="PROSITE" id="PS50883">
    <property type="entry name" value="EAL"/>
    <property type="match status" value="1"/>
</dbReference>
<feature type="transmembrane region" description="Helical" evidence="1">
    <location>
        <begin position="6"/>
        <end position="28"/>
    </location>
</feature>
<keyword evidence="1" id="KW-0472">Membrane</keyword>
<dbReference type="InterPro" id="IPR029787">
    <property type="entry name" value="Nucleotide_cyclase"/>
</dbReference>
<organism evidence="4 5">
    <name type="scientific">Aliikangiella marina</name>
    <dbReference type="NCBI Taxonomy" id="1712262"/>
    <lineage>
        <taxon>Bacteria</taxon>
        <taxon>Pseudomonadati</taxon>
        <taxon>Pseudomonadota</taxon>
        <taxon>Gammaproteobacteria</taxon>
        <taxon>Oceanospirillales</taxon>
        <taxon>Pleioneaceae</taxon>
        <taxon>Aliikangiella</taxon>
    </lineage>
</organism>
<dbReference type="PANTHER" id="PTHR33121:SF70">
    <property type="entry name" value="SIGNALING PROTEIN YKOW"/>
    <property type="match status" value="1"/>
</dbReference>
<feature type="transmembrane region" description="Helical" evidence="1">
    <location>
        <begin position="142"/>
        <end position="159"/>
    </location>
</feature>
<evidence type="ECO:0000256" key="1">
    <source>
        <dbReference type="SAM" id="Phobius"/>
    </source>
</evidence>
<feature type="transmembrane region" description="Helical" evidence="1">
    <location>
        <begin position="109"/>
        <end position="127"/>
    </location>
</feature>
<dbReference type="SUPFAM" id="SSF141868">
    <property type="entry name" value="EAL domain-like"/>
    <property type="match status" value="1"/>
</dbReference>
<dbReference type="SMART" id="SM00267">
    <property type="entry name" value="GGDEF"/>
    <property type="match status" value="1"/>
</dbReference>
<gene>
    <name evidence="4" type="ORF">FLL45_06915</name>
</gene>